<sequence>MPPFGLPGGSPSDDPISKVMSFLNSQPQLIVCGLFGLNPLTYDARRELLGRVSLYDALETIARVQAQWDVAYSTVQGVGDVEGDFLAAGGEGGLCEKVLNRIIIYGDMLISPRATAQLQREIIEHASADDAAPAMDRNTLTHLLLSITTEQNLNSEFAGDVPTADEITKLQRKLPNMGIEEMHEYAKPLIQGEIASALFNSPLRLEIVLSNTFDLWFTEWASRSKTTGLGATPADAFKIATDVELIDVMRLGLLIIKRSSKDQQVRFTRDELIAGGASEAAIDYLFANMALKLDDFKAKLQEDRNAGEIGHQRYTLTRYPFLAVDDNAIVTIRHQWALDRLCGGQLYFEAWASLPGSARNRFKTAMNDAFEQFVGGILHRIVDKCPHLLAIVDEPDMQTAWTQKKGEKPSVCDWMILGENHCVVIDATNHAVKEDAAQGLASWEAYSADVEKIFMDTDHGKYSQLLSAIDLVQRHGGWEGQKVDNKTMYAPLVIVPDAGVTNGLLAQVDINIRSVKAFKHLQPQVYAPGIVPLSDLQLLEGMADIGAKGGKNPNMMDLIAKWRTGASKYGMASLQLYLLSYGAPMLPVSDHIVKNSRAVMKLLDGN</sequence>
<protein>
    <submittedName>
        <fullName evidence="1">Uncharacterized protein</fullName>
    </submittedName>
</protein>
<dbReference type="EMBL" id="AP024255">
    <property type="protein sequence ID" value="BCO99832.1"/>
    <property type="molecule type" value="Genomic_DNA"/>
</dbReference>
<name>A0A7R7MW31_MYCIT</name>
<proteinExistence type="predicted"/>
<organism evidence="1 2">
    <name type="scientific">Mycobacterium intracellulare</name>
    <dbReference type="NCBI Taxonomy" id="1767"/>
    <lineage>
        <taxon>Bacteria</taxon>
        <taxon>Bacillati</taxon>
        <taxon>Actinomycetota</taxon>
        <taxon>Actinomycetes</taxon>
        <taxon>Mycobacteriales</taxon>
        <taxon>Mycobacteriaceae</taxon>
        <taxon>Mycobacterium</taxon>
        <taxon>Mycobacterium avium complex (MAC)</taxon>
    </lineage>
</organism>
<dbReference type="AlphaFoldDB" id="A0A7R7MW31"/>
<reference evidence="1 2" key="1">
    <citation type="submission" date="2020-12" db="EMBL/GenBank/DDBJ databases">
        <title>Genome sequence of clinical Mycobacterium intracellulare strains.</title>
        <authorList>
            <person name="Tateishi Y."/>
            <person name="Matsumoto S."/>
            <person name="Fukushima Y."/>
            <person name="Nakajima C."/>
            <person name="Suzuki Y."/>
        </authorList>
    </citation>
    <scope>NUCLEOTIDE SEQUENCE [LARGE SCALE GENOMIC DNA]</scope>
    <source>
        <strain evidence="1 2">M018</strain>
    </source>
</reference>
<gene>
    <name evidence="1" type="ORF">MINTM018_26020</name>
</gene>
<accession>A0A7R7MW31</accession>
<evidence type="ECO:0000313" key="2">
    <source>
        <dbReference type="Proteomes" id="UP000595205"/>
    </source>
</evidence>
<evidence type="ECO:0000313" key="1">
    <source>
        <dbReference type="EMBL" id="BCO99832.1"/>
    </source>
</evidence>
<dbReference type="Proteomes" id="UP000595205">
    <property type="component" value="Chromosome"/>
</dbReference>